<dbReference type="PANTHER" id="PTHR12835">
    <property type="entry name" value="BIOTIN PROTEIN LIGASE"/>
    <property type="match status" value="1"/>
</dbReference>
<evidence type="ECO:0000259" key="2">
    <source>
        <dbReference type="PROSITE" id="PS51733"/>
    </source>
</evidence>
<protein>
    <submittedName>
        <fullName evidence="3">Biotin operon repressor / Biotin--protein ligase</fullName>
        <ecNumber evidence="3">6.3.4.9</ecNumber>
    </submittedName>
</protein>
<dbReference type="GO" id="GO:0005737">
    <property type="term" value="C:cytoplasm"/>
    <property type="evidence" value="ECO:0007669"/>
    <property type="project" value="TreeGrafter"/>
</dbReference>
<evidence type="ECO:0000256" key="1">
    <source>
        <dbReference type="ARBA" id="ARBA00022598"/>
    </source>
</evidence>
<dbReference type="Pfam" id="PF03099">
    <property type="entry name" value="BPL_LplA_LipB"/>
    <property type="match status" value="1"/>
</dbReference>
<dbReference type="EC" id="6.3.4.9" evidence="3"/>
<sequence>MSDREQAENRLNRQFIYEKLPEPMQNKLSSLCVFESVTSTNGYVLKKGQWADNKFIACIANQQTEGRGRNGKEWVSPPDANIYLSLGKVFDATSMDKIRGLSLACGVAIARLLYSMGIKVGIKWPNDIWFKGKKLAGILVETRAKEDQLMIVVGVGLNVNMPSQHDEKIDQPWVDLKYALEATEMSNTALILDRNLWAAELLNELMACLLQYDLTGFNSFESDWTKYDILTSRNVTINTGAEELNAKVLGINKDCSLKVEINHHEKSFYAADITLKI</sequence>
<dbReference type="InterPro" id="IPR004408">
    <property type="entry name" value="Biotin_CoA_COase_ligase"/>
</dbReference>
<dbReference type="InterPro" id="IPR045864">
    <property type="entry name" value="aa-tRNA-synth_II/BPL/LPL"/>
</dbReference>
<feature type="domain" description="BPL/LPL catalytic" evidence="2">
    <location>
        <begin position="23"/>
        <end position="213"/>
    </location>
</feature>
<dbReference type="Gene3D" id="3.30.930.10">
    <property type="entry name" value="Bira Bifunctional Protein, Domain 2"/>
    <property type="match status" value="1"/>
</dbReference>
<keyword evidence="1 3" id="KW-0436">Ligase</keyword>
<dbReference type="EMBL" id="UOFF01000197">
    <property type="protein sequence ID" value="VAW56223.1"/>
    <property type="molecule type" value="Genomic_DNA"/>
</dbReference>
<dbReference type="PANTHER" id="PTHR12835:SF5">
    <property type="entry name" value="BIOTIN--PROTEIN LIGASE"/>
    <property type="match status" value="1"/>
</dbReference>
<name>A0A3B0WV05_9ZZZZ</name>
<dbReference type="AlphaFoldDB" id="A0A3B0WV05"/>
<dbReference type="CDD" id="cd16442">
    <property type="entry name" value="BPL"/>
    <property type="match status" value="1"/>
</dbReference>
<dbReference type="InterPro" id="IPR004143">
    <property type="entry name" value="BPL_LPL_catalytic"/>
</dbReference>
<gene>
    <name evidence="3" type="ORF">MNBD_GAMMA07-1398</name>
</gene>
<accession>A0A3B0WV05</accession>
<reference evidence="3" key="1">
    <citation type="submission" date="2018-06" db="EMBL/GenBank/DDBJ databases">
        <authorList>
            <person name="Zhirakovskaya E."/>
        </authorList>
    </citation>
    <scope>NUCLEOTIDE SEQUENCE</scope>
</reference>
<organism evidence="3">
    <name type="scientific">hydrothermal vent metagenome</name>
    <dbReference type="NCBI Taxonomy" id="652676"/>
    <lineage>
        <taxon>unclassified sequences</taxon>
        <taxon>metagenomes</taxon>
        <taxon>ecological metagenomes</taxon>
    </lineage>
</organism>
<dbReference type="PROSITE" id="PS51733">
    <property type="entry name" value="BPL_LPL_CATALYTIC"/>
    <property type="match status" value="1"/>
</dbReference>
<dbReference type="NCBIfam" id="TIGR00121">
    <property type="entry name" value="birA_ligase"/>
    <property type="match status" value="1"/>
</dbReference>
<dbReference type="SUPFAM" id="SSF55681">
    <property type="entry name" value="Class II aaRS and biotin synthetases"/>
    <property type="match status" value="1"/>
</dbReference>
<proteinExistence type="predicted"/>
<dbReference type="GO" id="GO:0004077">
    <property type="term" value="F:biotin--[biotin carboxyl-carrier protein] ligase activity"/>
    <property type="evidence" value="ECO:0007669"/>
    <property type="project" value="UniProtKB-EC"/>
</dbReference>
<evidence type="ECO:0000313" key="3">
    <source>
        <dbReference type="EMBL" id="VAW56223.1"/>
    </source>
</evidence>